<reference evidence="1 2" key="1">
    <citation type="submission" date="2018-08" db="EMBL/GenBank/DDBJ databases">
        <title>A genome reference for cultivated species of the human gut microbiota.</title>
        <authorList>
            <person name="Zou Y."/>
            <person name="Xue W."/>
            <person name="Luo G."/>
        </authorList>
    </citation>
    <scope>NUCLEOTIDE SEQUENCE [LARGE SCALE GENOMIC DNA]</scope>
    <source>
        <strain evidence="1 2">AF15-20</strain>
    </source>
</reference>
<organism evidence="1 2">
    <name type="scientific">Holdemanella biformis</name>
    <dbReference type="NCBI Taxonomy" id="1735"/>
    <lineage>
        <taxon>Bacteria</taxon>
        <taxon>Bacillati</taxon>
        <taxon>Bacillota</taxon>
        <taxon>Erysipelotrichia</taxon>
        <taxon>Erysipelotrichales</taxon>
        <taxon>Erysipelotrichaceae</taxon>
        <taxon>Holdemanella</taxon>
    </lineage>
</organism>
<sequence>MKLNVREENLRNLFKQFQVEHNENCKTVFIDNNDEQLENYLNESNTVYLHMVDYEIKHLDLSKVNTIFVNKEYASKLENGIQDEQRILELLLNKYPNLRVVLITDKKGAYYKDKDMMIYQKELASNFDKDLFLVKYMVSELKGNSEMTSLYRGVNQ</sequence>
<dbReference type="GeneID" id="66580032"/>
<dbReference type="EMBL" id="QRYQ01000012">
    <property type="protein sequence ID" value="RGU91236.1"/>
    <property type="molecule type" value="Genomic_DNA"/>
</dbReference>
<evidence type="ECO:0000313" key="2">
    <source>
        <dbReference type="Proteomes" id="UP000265489"/>
    </source>
</evidence>
<proteinExistence type="predicted"/>
<dbReference type="RefSeq" id="WP_118325270.1">
    <property type="nucleotide sequence ID" value="NZ_QRYH01000017.1"/>
</dbReference>
<gene>
    <name evidence="1" type="ORF">DWW32_07210</name>
</gene>
<name>A0A395W780_9FIRM</name>
<comment type="caution">
    <text evidence="1">The sequence shown here is derived from an EMBL/GenBank/DDBJ whole genome shotgun (WGS) entry which is preliminary data.</text>
</comment>
<accession>A0A395W780</accession>
<dbReference type="Proteomes" id="UP000265489">
    <property type="component" value="Unassembled WGS sequence"/>
</dbReference>
<protein>
    <submittedName>
        <fullName evidence="1">Uncharacterized protein</fullName>
    </submittedName>
</protein>
<evidence type="ECO:0000313" key="1">
    <source>
        <dbReference type="EMBL" id="RGU91236.1"/>
    </source>
</evidence>
<dbReference type="AlphaFoldDB" id="A0A395W780"/>